<organism evidence="1">
    <name type="scientific">marine metagenome</name>
    <dbReference type="NCBI Taxonomy" id="408172"/>
    <lineage>
        <taxon>unclassified sequences</taxon>
        <taxon>metagenomes</taxon>
        <taxon>ecological metagenomes</taxon>
    </lineage>
</organism>
<evidence type="ECO:0000313" key="1">
    <source>
        <dbReference type="EMBL" id="SVC55178.1"/>
    </source>
</evidence>
<sequence length="54" mass="6185">MHKRVLEELNSGNVRPGIMAKAMADSLGDKDKAESLYIKYRVQILRDETKHEAK</sequence>
<feature type="non-terminal residue" evidence="1">
    <location>
        <position position="54"/>
    </location>
</feature>
<accession>A0A382N3N0</accession>
<name>A0A382N3N0_9ZZZZ</name>
<dbReference type="EMBL" id="UINC01097460">
    <property type="protein sequence ID" value="SVC55178.1"/>
    <property type="molecule type" value="Genomic_DNA"/>
</dbReference>
<gene>
    <name evidence="1" type="ORF">METZ01_LOCUS308032</name>
</gene>
<reference evidence="1" key="1">
    <citation type="submission" date="2018-05" db="EMBL/GenBank/DDBJ databases">
        <authorList>
            <person name="Lanie J.A."/>
            <person name="Ng W.-L."/>
            <person name="Kazmierczak K.M."/>
            <person name="Andrzejewski T.M."/>
            <person name="Davidsen T.M."/>
            <person name="Wayne K.J."/>
            <person name="Tettelin H."/>
            <person name="Glass J.I."/>
            <person name="Rusch D."/>
            <person name="Podicherti R."/>
            <person name="Tsui H.-C.T."/>
            <person name="Winkler M.E."/>
        </authorList>
    </citation>
    <scope>NUCLEOTIDE SEQUENCE</scope>
</reference>
<protein>
    <submittedName>
        <fullName evidence="1">Uncharacterized protein</fullName>
    </submittedName>
</protein>
<proteinExistence type="predicted"/>
<dbReference type="AlphaFoldDB" id="A0A382N3N0"/>